<keyword evidence="2" id="KW-1185">Reference proteome</keyword>
<evidence type="ECO:0000313" key="2">
    <source>
        <dbReference type="Proteomes" id="UP000217790"/>
    </source>
</evidence>
<organism evidence="1 2">
    <name type="scientific">Armillaria gallica</name>
    <name type="common">Bulbous honey fungus</name>
    <name type="synonym">Armillaria bulbosa</name>
    <dbReference type="NCBI Taxonomy" id="47427"/>
    <lineage>
        <taxon>Eukaryota</taxon>
        <taxon>Fungi</taxon>
        <taxon>Dikarya</taxon>
        <taxon>Basidiomycota</taxon>
        <taxon>Agaricomycotina</taxon>
        <taxon>Agaricomycetes</taxon>
        <taxon>Agaricomycetidae</taxon>
        <taxon>Agaricales</taxon>
        <taxon>Marasmiineae</taxon>
        <taxon>Physalacriaceae</taxon>
        <taxon>Armillaria</taxon>
    </lineage>
</organism>
<gene>
    <name evidence="1" type="ORF">ARMGADRAFT_1022707</name>
</gene>
<accession>A0A2H3EP00</accession>
<name>A0A2H3EP00_ARMGA</name>
<reference evidence="2" key="1">
    <citation type="journal article" date="2017" name="Nat. Ecol. Evol.">
        <title>Genome expansion and lineage-specific genetic innovations in the forest pathogenic fungi Armillaria.</title>
        <authorList>
            <person name="Sipos G."/>
            <person name="Prasanna A.N."/>
            <person name="Walter M.C."/>
            <person name="O'Connor E."/>
            <person name="Balint B."/>
            <person name="Krizsan K."/>
            <person name="Kiss B."/>
            <person name="Hess J."/>
            <person name="Varga T."/>
            <person name="Slot J."/>
            <person name="Riley R."/>
            <person name="Boka B."/>
            <person name="Rigling D."/>
            <person name="Barry K."/>
            <person name="Lee J."/>
            <person name="Mihaltcheva S."/>
            <person name="LaButti K."/>
            <person name="Lipzen A."/>
            <person name="Waldron R."/>
            <person name="Moloney N.M."/>
            <person name="Sperisen C."/>
            <person name="Kredics L."/>
            <person name="Vagvoelgyi C."/>
            <person name="Patrignani A."/>
            <person name="Fitzpatrick D."/>
            <person name="Nagy I."/>
            <person name="Doyle S."/>
            <person name="Anderson J.B."/>
            <person name="Grigoriev I.V."/>
            <person name="Gueldener U."/>
            <person name="Muensterkoetter M."/>
            <person name="Nagy L.G."/>
        </authorList>
    </citation>
    <scope>NUCLEOTIDE SEQUENCE [LARGE SCALE GENOMIC DNA]</scope>
    <source>
        <strain evidence="2">Ar21-2</strain>
    </source>
</reference>
<dbReference type="Proteomes" id="UP000217790">
    <property type="component" value="Unassembled WGS sequence"/>
</dbReference>
<protein>
    <submittedName>
        <fullName evidence="1">Uncharacterized protein</fullName>
    </submittedName>
</protein>
<dbReference type="AlphaFoldDB" id="A0A2H3EP00"/>
<sequence length="114" mass="12454">MDVLGIDVGRHGGRDGYGSNERIFVTDTHVASYFPTFAFPVHPRIPTHFHVSLTALGGARLSGRSAAPEEIIPRKKMDEEIAARDAPSPMEAVLGLLHTNKGAVKDQECFLMVR</sequence>
<evidence type="ECO:0000313" key="1">
    <source>
        <dbReference type="EMBL" id="PBL04249.1"/>
    </source>
</evidence>
<dbReference type="InParanoid" id="A0A2H3EP00"/>
<dbReference type="EMBL" id="KZ293644">
    <property type="protein sequence ID" value="PBL04249.1"/>
    <property type="molecule type" value="Genomic_DNA"/>
</dbReference>
<proteinExistence type="predicted"/>